<dbReference type="GO" id="GO:0004849">
    <property type="term" value="F:uridine kinase activity"/>
    <property type="evidence" value="ECO:0007669"/>
    <property type="project" value="UniProtKB-EC"/>
</dbReference>
<dbReference type="Gene3D" id="3.40.50.300">
    <property type="entry name" value="P-loop containing nucleotide triphosphate hydrolases"/>
    <property type="match status" value="1"/>
</dbReference>
<dbReference type="PATRIC" id="fig|45076.6.peg.2575"/>
<evidence type="ECO:0000313" key="1">
    <source>
        <dbReference type="EMBL" id="KTD75775.1"/>
    </source>
</evidence>
<evidence type="ECO:0000313" key="2">
    <source>
        <dbReference type="Proteomes" id="UP000054662"/>
    </source>
</evidence>
<keyword evidence="2" id="KW-1185">Reference proteome</keyword>
<organism evidence="1 2">
    <name type="scientific">Legionella worsleiensis</name>
    <dbReference type="NCBI Taxonomy" id="45076"/>
    <lineage>
        <taxon>Bacteria</taxon>
        <taxon>Pseudomonadati</taxon>
        <taxon>Pseudomonadota</taxon>
        <taxon>Gammaproteobacteria</taxon>
        <taxon>Legionellales</taxon>
        <taxon>Legionellaceae</taxon>
        <taxon>Legionella</taxon>
    </lineage>
</organism>
<accession>A0A0W1A365</accession>
<keyword evidence="1" id="KW-0418">Kinase</keyword>
<dbReference type="OrthoDB" id="6291705at2"/>
<keyword evidence="1" id="KW-0808">Transferase</keyword>
<dbReference type="Pfam" id="PF13238">
    <property type="entry name" value="AAA_18"/>
    <property type="match status" value="1"/>
</dbReference>
<dbReference type="Proteomes" id="UP000054662">
    <property type="component" value="Unassembled WGS sequence"/>
</dbReference>
<dbReference type="EC" id="2.7.1.48" evidence="1"/>
<reference evidence="1 2" key="1">
    <citation type="submission" date="2015-11" db="EMBL/GenBank/DDBJ databases">
        <title>Genomic analysis of 38 Legionella species identifies large and diverse effector repertoires.</title>
        <authorList>
            <person name="Burstein D."/>
            <person name="Amaro F."/>
            <person name="Zusman T."/>
            <person name="Lifshitz Z."/>
            <person name="Cohen O."/>
            <person name="Gilbert J.A."/>
            <person name="Pupko T."/>
            <person name="Shuman H.A."/>
            <person name="Segal G."/>
        </authorList>
    </citation>
    <scope>NUCLEOTIDE SEQUENCE [LARGE SCALE GENOMIC DNA]</scope>
    <source>
        <strain evidence="1 2">ATCC 49508</strain>
    </source>
</reference>
<dbReference type="SUPFAM" id="SSF52540">
    <property type="entry name" value="P-loop containing nucleoside triphosphate hydrolases"/>
    <property type="match status" value="1"/>
</dbReference>
<gene>
    <name evidence="1" type="ORF">Lwor_2341</name>
</gene>
<comment type="caution">
    <text evidence="1">The sequence shown here is derived from an EMBL/GenBank/DDBJ whole genome shotgun (WGS) entry which is preliminary data.</text>
</comment>
<dbReference type="RefSeq" id="WP_058494111.1">
    <property type="nucleotide sequence ID" value="NZ_CBCRUR010000021.1"/>
</dbReference>
<dbReference type="InterPro" id="IPR027417">
    <property type="entry name" value="P-loop_NTPase"/>
</dbReference>
<dbReference type="EMBL" id="LNZC01000031">
    <property type="protein sequence ID" value="KTD75775.1"/>
    <property type="molecule type" value="Genomic_DNA"/>
</dbReference>
<name>A0A0W1A365_9GAMM</name>
<sequence length="193" mass="22496">MNKITNPHIIGISGNMGAGKTTLTIELAKYFQSPVIAWDDFDEISRGPEDYIDWYKRGENYTEWDYPKLAEVLKALKSGESIIHPAKNLVVNPRQYIIFDAPLGRFHRQTADYIDTWIHINVPLDVSLCRWVLRDYKNTDKSKEELLNELESYLNESRPLFDDSRFKDKADLIVDGLKSSKKQIEQIIRYLNI</sequence>
<proteinExistence type="predicted"/>
<dbReference type="STRING" id="45076.Lwor_2341"/>
<protein>
    <submittedName>
        <fullName evidence="1">Uridine kinase</fullName>
        <ecNumber evidence="1">2.7.1.48</ecNumber>
    </submittedName>
</protein>
<dbReference type="AlphaFoldDB" id="A0A0W1A365"/>